<name>A0ABU1IFN6_9BURK</name>
<feature type="transmembrane region" description="Helical" evidence="1">
    <location>
        <begin position="18"/>
        <end position="37"/>
    </location>
</feature>
<evidence type="ECO:0000313" key="2">
    <source>
        <dbReference type="EMBL" id="MDR6216037.1"/>
    </source>
</evidence>
<accession>A0ABU1IFN6</accession>
<reference evidence="2 3" key="1">
    <citation type="submission" date="2023-08" db="EMBL/GenBank/DDBJ databases">
        <title>Functional and genomic diversity of the sorghum phyllosphere microbiome.</title>
        <authorList>
            <person name="Shade A."/>
        </authorList>
    </citation>
    <scope>NUCLEOTIDE SEQUENCE [LARGE SCALE GENOMIC DNA]</scope>
    <source>
        <strain evidence="2 3">SORGH_AS_0335</strain>
    </source>
</reference>
<gene>
    <name evidence="2" type="ORF">QE399_003726</name>
</gene>
<proteinExistence type="predicted"/>
<feature type="transmembrane region" description="Helical" evidence="1">
    <location>
        <begin position="65"/>
        <end position="88"/>
    </location>
</feature>
<organism evidence="2 3">
    <name type="scientific">Paracidovorax wautersii</name>
    <dbReference type="NCBI Taxonomy" id="1177982"/>
    <lineage>
        <taxon>Bacteria</taxon>
        <taxon>Pseudomonadati</taxon>
        <taxon>Pseudomonadota</taxon>
        <taxon>Betaproteobacteria</taxon>
        <taxon>Burkholderiales</taxon>
        <taxon>Comamonadaceae</taxon>
        <taxon>Paracidovorax</taxon>
    </lineage>
</organism>
<sequence>MKTHDAFLRHLFGAVDRAVVWTVLSVVLSAVTWTAVWERGLGLPVLDGWRVLGLALLGRETDRTALTLLVLCALVGVMGAAVVGGWLFRRWQRRAELDVMRLRGARWEGDR</sequence>
<comment type="caution">
    <text evidence="2">The sequence shown here is derived from an EMBL/GenBank/DDBJ whole genome shotgun (WGS) entry which is preliminary data.</text>
</comment>
<evidence type="ECO:0000313" key="3">
    <source>
        <dbReference type="Proteomes" id="UP001267710"/>
    </source>
</evidence>
<keyword evidence="1" id="KW-0812">Transmembrane</keyword>
<dbReference type="RefSeq" id="WP_309831140.1">
    <property type="nucleotide sequence ID" value="NZ_JAVIZX010000001.1"/>
</dbReference>
<keyword evidence="1" id="KW-1133">Transmembrane helix</keyword>
<evidence type="ECO:0000256" key="1">
    <source>
        <dbReference type="SAM" id="Phobius"/>
    </source>
</evidence>
<dbReference type="Proteomes" id="UP001267710">
    <property type="component" value="Unassembled WGS sequence"/>
</dbReference>
<keyword evidence="1" id="KW-0472">Membrane</keyword>
<dbReference type="EMBL" id="JAVIZX010000001">
    <property type="protein sequence ID" value="MDR6216037.1"/>
    <property type="molecule type" value="Genomic_DNA"/>
</dbReference>
<protein>
    <submittedName>
        <fullName evidence="2">Uncharacterized protein</fullName>
    </submittedName>
</protein>
<keyword evidence="3" id="KW-1185">Reference proteome</keyword>